<dbReference type="AlphaFoldDB" id="A0A7S0L6J5"/>
<sequence>MQPATHGDGDAWGRGGPECGWPPQDRPAGADAVPRTGSDQRRAQMWERVSEARRERCRLCIAGRCGVEGEEQMVCLGVIGGQRCTARLHGVSCAQLTRGLAALGCFLCPDCYLRKQAPGTDPHEPPEEMRQVAEQTMPLRLSQGAEATGSSYSDFERLERDYMVSLGGFVGPVRPSDDSDVFMMFLSWLVLGAHRALSLESTFRIAGIVMTKTGRENLTKRGDVKAHYSDHVDAHGEESHPRTAVTRRMVRLLLSDIVARHCETPLVRCRTQLMLALEVMLGLRVGETLSGGDFHGLLANHLTILRRLGSDGQPTGEEFVEGMLEHSKTKHKRWVSAVGVSKGEARVPLAALLREYWRLAGFTIVHRDRAGFTEEGPDPSVVRVSLIAPSDRAGDDRSRFDHLLRVLSRSQVEEVRQWADYSRLRGGERLTADSLQKRYINVFGASSGDGRLNTVIYELVRAGFEGPDRVAVIPGPLMRASHGKRLGPSHMPLQPASTYATLHRCFDDAYQMANLHSPDPELDLRGLARPLWGHHSCRRGADTVARKDRHLTGATEVEIYLVFGWNEALHSAKMQLLYESTFDYIRRAAVTSHI</sequence>
<accession>A0A7S0L6J5</accession>
<dbReference type="EMBL" id="HBEY01011962">
    <property type="protein sequence ID" value="CAD8602422.1"/>
    <property type="molecule type" value="Transcribed_RNA"/>
</dbReference>
<evidence type="ECO:0000313" key="2">
    <source>
        <dbReference type="EMBL" id="CAD8602422.1"/>
    </source>
</evidence>
<gene>
    <name evidence="2" type="ORF">CPEL01642_LOCUS5755</name>
</gene>
<evidence type="ECO:0000256" key="1">
    <source>
        <dbReference type="SAM" id="MobiDB-lite"/>
    </source>
</evidence>
<name>A0A7S0L6J5_9EUKA</name>
<reference evidence="2" key="1">
    <citation type="submission" date="2021-01" db="EMBL/GenBank/DDBJ databases">
        <authorList>
            <person name="Corre E."/>
            <person name="Pelletier E."/>
            <person name="Niang G."/>
            <person name="Scheremetjew M."/>
            <person name="Finn R."/>
            <person name="Kale V."/>
            <person name="Holt S."/>
            <person name="Cochrane G."/>
            <person name="Meng A."/>
            <person name="Brown T."/>
            <person name="Cohen L."/>
        </authorList>
    </citation>
    <scope>NUCLEOTIDE SEQUENCE</scope>
    <source>
        <strain evidence="2">PLY182g</strain>
    </source>
</reference>
<protein>
    <submittedName>
        <fullName evidence="2">Uncharacterized protein</fullName>
    </submittedName>
</protein>
<feature type="region of interest" description="Disordered" evidence="1">
    <location>
        <begin position="1"/>
        <end position="43"/>
    </location>
</feature>
<organism evidence="2">
    <name type="scientific">Coccolithus braarudii</name>
    <dbReference type="NCBI Taxonomy" id="221442"/>
    <lineage>
        <taxon>Eukaryota</taxon>
        <taxon>Haptista</taxon>
        <taxon>Haptophyta</taxon>
        <taxon>Prymnesiophyceae</taxon>
        <taxon>Coccolithales</taxon>
        <taxon>Coccolithaceae</taxon>
        <taxon>Coccolithus</taxon>
    </lineage>
</organism>
<proteinExistence type="predicted"/>